<sequence>MEEAPQLDPIVNVVVNILLQITMFMFDRRSTSGG</sequence>
<proteinExistence type="predicted"/>
<reference evidence="1 2" key="1">
    <citation type="submission" date="2013-11" db="EMBL/GenBank/DDBJ databases">
        <title>The Genome Sequence of Phytophthora parasitica P1976.</title>
        <authorList>
            <consortium name="The Broad Institute Genomics Platform"/>
            <person name="Russ C."/>
            <person name="Tyler B."/>
            <person name="Panabieres F."/>
            <person name="Shan W."/>
            <person name="Tripathy S."/>
            <person name="Grunwald N."/>
            <person name="Machado M."/>
            <person name="Johnson C.S."/>
            <person name="Walker B."/>
            <person name="Young S."/>
            <person name="Zeng Q."/>
            <person name="Gargeya S."/>
            <person name="Fitzgerald M."/>
            <person name="Haas B."/>
            <person name="Abouelleil A."/>
            <person name="Allen A.W."/>
            <person name="Alvarado L."/>
            <person name="Arachchi H.M."/>
            <person name="Berlin A.M."/>
            <person name="Chapman S.B."/>
            <person name="Gainer-Dewar J."/>
            <person name="Goldberg J."/>
            <person name="Griggs A."/>
            <person name="Gujja S."/>
            <person name="Hansen M."/>
            <person name="Howarth C."/>
            <person name="Imamovic A."/>
            <person name="Ireland A."/>
            <person name="Larimer J."/>
            <person name="McCowan C."/>
            <person name="Murphy C."/>
            <person name="Pearson M."/>
            <person name="Poon T.W."/>
            <person name="Priest M."/>
            <person name="Roberts A."/>
            <person name="Saif S."/>
            <person name="Shea T."/>
            <person name="Sisk P."/>
            <person name="Sykes S."/>
            <person name="Wortman J."/>
            <person name="Nusbaum C."/>
            <person name="Birren B."/>
        </authorList>
    </citation>
    <scope>NUCLEOTIDE SEQUENCE [LARGE SCALE GENOMIC DNA]</scope>
    <source>
        <strain evidence="1 2">P1976</strain>
    </source>
</reference>
<gene>
    <name evidence="1" type="ORF">F444_03426</name>
</gene>
<dbReference type="Proteomes" id="UP000028582">
    <property type="component" value="Unassembled WGS sequence"/>
</dbReference>
<dbReference type="EMBL" id="ANJA01000699">
    <property type="protein sequence ID" value="ETO82423.1"/>
    <property type="molecule type" value="Genomic_DNA"/>
</dbReference>
<accession>A0A081AU62</accession>
<organism evidence="1 2">
    <name type="scientific">Phytophthora nicotianae P1976</name>
    <dbReference type="NCBI Taxonomy" id="1317066"/>
    <lineage>
        <taxon>Eukaryota</taxon>
        <taxon>Sar</taxon>
        <taxon>Stramenopiles</taxon>
        <taxon>Oomycota</taxon>
        <taxon>Peronosporomycetes</taxon>
        <taxon>Peronosporales</taxon>
        <taxon>Peronosporaceae</taxon>
        <taxon>Phytophthora</taxon>
    </lineage>
</organism>
<dbReference type="AlphaFoldDB" id="A0A081AU62"/>
<evidence type="ECO:0000313" key="2">
    <source>
        <dbReference type="Proteomes" id="UP000028582"/>
    </source>
</evidence>
<evidence type="ECO:0000313" key="1">
    <source>
        <dbReference type="EMBL" id="ETO82423.1"/>
    </source>
</evidence>
<protein>
    <submittedName>
        <fullName evidence="1">Uncharacterized protein</fullName>
    </submittedName>
</protein>
<comment type="caution">
    <text evidence="1">The sequence shown here is derived from an EMBL/GenBank/DDBJ whole genome shotgun (WGS) entry which is preliminary data.</text>
</comment>
<name>A0A081AU62_PHYNI</name>